<feature type="domain" description="IclR-ED" evidence="5">
    <location>
        <begin position="72"/>
        <end position="253"/>
    </location>
</feature>
<dbReference type="PANTHER" id="PTHR30136">
    <property type="entry name" value="HELIX-TURN-HELIX TRANSCRIPTIONAL REGULATOR, ICLR FAMILY"/>
    <property type="match status" value="1"/>
</dbReference>
<dbReference type="SUPFAM" id="SSF55781">
    <property type="entry name" value="GAF domain-like"/>
    <property type="match status" value="1"/>
</dbReference>
<proteinExistence type="predicted"/>
<dbReference type="Pfam" id="PF09339">
    <property type="entry name" value="HTH_IclR"/>
    <property type="match status" value="1"/>
</dbReference>
<dbReference type="Gene3D" id="3.30.450.40">
    <property type="match status" value="1"/>
</dbReference>
<dbReference type="InterPro" id="IPR036390">
    <property type="entry name" value="WH_DNA-bd_sf"/>
</dbReference>
<dbReference type="InterPro" id="IPR029016">
    <property type="entry name" value="GAF-like_dom_sf"/>
</dbReference>
<sequence length="253" mass="27755">MIEKRESHVPPVPGEAKEHRTVSRVMTILELVSRSANGLSLAQLAAALDAPRSSVHYIVKGLVATGYLTENGAYTLGPAVGTLLAAHTPQVDRVARESMESLHSRFDETVTLCVRIGESVVNIDIIESTQPIRFSPALHVRRPLFPSTAGKCFLAYTDQRFRDTYLDSHIEEAEKRRLAHEELERITRDGIAFASKEVTPDLGGVAAPVFHGEKHVAVLTVAGPRTRIDLRLEEVADAAITEARHVAERLTAQ</sequence>
<dbReference type="InterPro" id="IPR014757">
    <property type="entry name" value="Tscrpt_reg_IclR_C"/>
</dbReference>
<keyword evidence="1" id="KW-0805">Transcription regulation</keyword>
<dbReference type="InterPro" id="IPR036388">
    <property type="entry name" value="WH-like_DNA-bd_sf"/>
</dbReference>
<evidence type="ECO:0000256" key="2">
    <source>
        <dbReference type="ARBA" id="ARBA00023125"/>
    </source>
</evidence>
<feature type="domain" description="HTH iclR-type" evidence="4">
    <location>
        <begin position="19"/>
        <end position="78"/>
    </location>
</feature>
<keyword evidence="3" id="KW-0804">Transcription</keyword>
<evidence type="ECO:0000259" key="5">
    <source>
        <dbReference type="PROSITE" id="PS51078"/>
    </source>
</evidence>
<evidence type="ECO:0000256" key="3">
    <source>
        <dbReference type="ARBA" id="ARBA00023163"/>
    </source>
</evidence>
<dbReference type="PROSITE" id="PS51078">
    <property type="entry name" value="ICLR_ED"/>
    <property type="match status" value="1"/>
</dbReference>
<dbReference type="PANTHER" id="PTHR30136:SF35">
    <property type="entry name" value="HTH-TYPE TRANSCRIPTIONAL REGULATOR RV1719"/>
    <property type="match status" value="1"/>
</dbReference>
<name>A0A1H5EY90_RHOJO</name>
<dbReference type="InterPro" id="IPR050707">
    <property type="entry name" value="HTH_MetabolicPath_Reg"/>
</dbReference>
<dbReference type="GO" id="GO:0045892">
    <property type="term" value="P:negative regulation of DNA-templated transcription"/>
    <property type="evidence" value="ECO:0007669"/>
    <property type="project" value="TreeGrafter"/>
</dbReference>
<dbReference type="Proteomes" id="UP000183407">
    <property type="component" value="Unassembled WGS sequence"/>
</dbReference>
<evidence type="ECO:0000313" key="7">
    <source>
        <dbReference type="Proteomes" id="UP000183407"/>
    </source>
</evidence>
<dbReference type="Pfam" id="PF01614">
    <property type="entry name" value="IclR_C"/>
    <property type="match status" value="1"/>
</dbReference>
<dbReference type="GO" id="GO:0003700">
    <property type="term" value="F:DNA-binding transcription factor activity"/>
    <property type="evidence" value="ECO:0007669"/>
    <property type="project" value="TreeGrafter"/>
</dbReference>
<protein>
    <submittedName>
        <fullName evidence="6">DNA-binding transcriptional regulator, IclR family</fullName>
    </submittedName>
</protein>
<accession>A0A1H5EY90</accession>
<keyword evidence="2 6" id="KW-0238">DNA-binding</keyword>
<dbReference type="RefSeq" id="WP_338049587.1">
    <property type="nucleotide sequence ID" value="NZ_FNTL01000004.1"/>
</dbReference>
<dbReference type="AlphaFoldDB" id="A0A1H5EY90"/>
<evidence type="ECO:0000259" key="4">
    <source>
        <dbReference type="PROSITE" id="PS51077"/>
    </source>
</evidence>
<reference evidence="7" key="1">
    <citation type="submission" date="2016-10" db="EMBL/GenBank/DDBJ databases">
        <authorList>
            <person name="Varghese N."/>
        </authorList>
    </citation>
    <scope>NUCLEOTIDE SEQUENCE [LARGE SCALE GENOMIC DNA]</scope>
    <source>
        <strain evidence="7">DSM 44719</strain>
    </source>
</reference>
<evidence type="ECO:0000313" key="6">
    <source>
        <dbReference type="EMBL" id="SED96096.1"/>
    </source>
</evidence>
<dbReference type="PROSITE" id="PS51077">
    <property type="entry name" value="HTH_ICLR"/>
    <property type="match status" value="1"/>
</dbReference>
<dbReference type="EMBL" id="FNTL01000004">
    <property type="protein sequence ID" value="SED96096.1"/>
    <property type="molecule type" value="Genomic_DNA"/>
</dbReference>
<dbReference type="SUPFAM" id="SSF46785">
    <property type="entry name" value="Winged helix' DNA-binding domain"/>
    <property type="match status" value="1"/>
</dbReference>
<dbReference type="InterPro" id="IPR005471">
    <property type="entry name" value="Tscrpt_reg_IclR_N"/>
</dbReference>
<evidence type="ECO:0000256" key="1">
    <source>
        <dbReference type="ARBA" id="ARBA00023015"/>
    </source>
</evidence>
<organism evidence="6 7">
    <name type="scientific">Rhodococcus jostii</name>
    <dbReference type="NCBI Taxonomy" id="132919"/>
    <lineage>
        <taxon>Bacteria</taxon>
        <taxon>Bacillati</taxon>
        <taxon>Actinomycetota</taxon>
        <taxon>Actinomycetes</taxon>
        <taxon>Mycobacteriales</taxon>
        <taxon>Nocardiaceae</taxon>
        <taxon>Rhodococcus</taxon>
    </lineage>
</organism>
<dbReference type="Gene3D" id="1.10.10.10">
    <property type="entry name" value="Winged helix-like DNA-binding domain superfamily/Winged helix DNA-binding domain"/>
    <property type="match status" value="1"/>
</dbReference>
<dbReference type="SMART" id="SM00346">
    <property type="entry name" value="HTH_ICLR"/>
    <property type="match status" value="1"/>
</dbReference>
<gene>
    <name evidence="6" type="ORF">SAMN04490220_6182</name>
</gene>
<dbReference type="GO" id="GO:0003677">
    <property type="term" value="F:DNA binding"/>
    <property type="evidence" value="ECO:0007669"/>
    <property type="project" value="UniProtKB-KW"/>
</dbReference>